<feature type="region of interest" description="Disordered" evidence="1">
    <location>
        <begin position="1"/>
        <end position="22"/>
    </location>
</feature>
<keyword evidence="2" id="KW-0812">Transmembrane</keyword>
<keyword evidence="2" id="KW-1133">Transmembrane helix</keyword>
<reference evidence="3 4" key="1">
    <citation type="submission" date="2008-10" db="EMBL/GenBank/DDBJ databases">
        <title>Draft genome sequence of Collinsella stercoris (DSM 13279).</title>
        <authorList>
            <person name="Sudarsanam P."/>
            <person name="Ley R."/>
            <person name="Guruge J."/>
            <person name="Turnbaugh P.J."/>
            <person name="Mahowald M."/>
            <person name="Liep D."/>
            <person name="Gordon J."/>
        </authorList>
    </citation>
    <scope>NUCLEOTIDE SEQUENCE [LARGE SCALE GENOMIC DNA]</scope>
    <source>
        <strain evidence="3 4">DSM 13279</strain>
    </source>
</reference>
<evidence type="ECO:0000256" key="2">
    <source>
        <dbReference type="SAM" id="Phobius"/>
    </source>
</evidence>
<organism evidence="3 4">
    <name type="scientific">Collinsella stercoris DSM 13279</name>
    <dbReference type="NCBI Taxonomy" id="445975"/>
    <lineage>
        <taxon>Bacteria</taxon>
        <taxon>Bacillati</taxon>
        <taxon>Actinomycetota</taxon>
        <taxon>Coriobacteriia</taxon>
        <taxon>Coriobacteriales</taxon>
        <taxon>Coriobacteriaceae</taxon>
        <taxon>Collinsella</taxon>
    </lineage>
</organism>
<evidence type="ECO:0000313" key="4">
    <source>
        <dbReference type="Proteomes" id="UP000003560"/>
    </source>
</evidence>
<sequence length="67" mass="7474">MLRNNQSRIARAQKAPPQPANRQPIVRMTNIAPVPVLAMVNLGTGAIFVIRMEGIGDEGRYFVRTNR</sequence>
<keyword evidence="4" id="KW-1185">Reference proteome</keyword>
<evidence type="ECO:0000313" key="3">
    <source>
        <dbReference type="EMBL" id="EEA89447.1"/>
    </source>
</evidence>
<reference evidence="3 4" key="2">
    <citation type="submission" date="2008-10" db="EMBL/GenBank/DDBJ databases">
        <authorList>
            <person name="Fulton L."/>
            <person name="Clifton S."/>
            <person name="Fulton B."/>
            <person name="Xu J."/>
            <person name="Minx P."/>
            <person name="Pepin K.H."/>
            <person name="Johnson M."/>
            <person name="Thiruvilangam P."/>
            <person name="Bhonagiri V."/>
            <person name="Nash W.E."/>
            <person name="Mardis E.R."/>
            <person name="Wilson R.K."/>
        </authorList>
    </citation>
    <scope>NUCLEOTIDE SEQUENCE [LARGE SCALE GENOMIC DNA]</scope>
    <source>
        <strain evidence="3 4">DSM 13279</strain>
    </source>
</reference>
<proteinExistence type="predicted"/>
<protein>
    <submittedName>
        <fullName evidence="3">Uncharacterized protein</fullName>
    </submittedName>
</protein>
<dbReference type="AlphaFoldDB" id="B6GE64"/>
<evidence type="ECO:0000256" key="1">
    <source>
        <dbReference type="SAM" id="MobiDB-lite"/>
    </source>
</evidence>
<dbReference type="HOGENOM" id="CLU_2805069_0_0_11"/>
<name>B6GE64_9ACTN</name>
<keyword evidence="2" id="KW-0472">Membrane</keyword>
<comment type="caution">
    <text evidence="3">The sequence shown here is derived from an EMBL/GenBank/DDBJ whole genome shotgun (WGS) entry which is preliminary data.</text>
</comment>
<dbReference type="EMBL" id="ABXJ01000142">
    <property type="protein sequence ID" value="EEA89447.1"/>
    <property type="molecule type" value="Genomic_DNA"/>
</dbReference>
<dbReference type="STRING" id="445975.COLSTE_02401"/>
<gene>
    <name evidence="3" type="ORF">COLSTE_02401</name>
</gene>
<dbReference type="Proteomes" id="UP000003560">
    <property type="component" value="Unassembled WGS sequence"/>
</dbReference>
<feature type="transmembrane region" description="Helical" evidence="2">
    <location>
        <begin position="31"/>
        <end position="50"/>
    </location>
</feature>
<accession>B6GE64</accession>